<keyword evidence="1" id="KW-0732">Signal</keyword>
<evidence type="ECO:0000256" key="1">
    <source>
        <dbReference type="SAM" id="SignalP"/>
    </source>
</evidence>
<gene>
    <name evidence="2" type="ORF">M422DRAFT_36995</name>
</gene>
<protein>
    <submittedName>
        <fullName evidence="2">Uncharacterized protein</fullName>
    </submittedName>
</protein>
<name>A0A0C9TI94_SPHS4</name>
<dbReference type="Proteomes" id="UP000054279">
    <property type="component" value="Unassembled WGS sequence"/>
</dbReference>
<sequence length="70" mass="7664">MSIRSEAGCALIQLVGLMLPNLLYGQVGTPNIGSGYKGVWMGGLSYMNSCQKGMRLRLMKNKGWFDCNGF</sequence>
<feature type="signal peptide" evidence="1">
    <location>
        <begin position="1"/>
        <end position="25"/>
    </location>
</feature>
<dbReference type="EMBL" id="KN837286">
    <property type="protein sequence ID" value="KIJ29253.1"/>
    <property type="molecule type" value="Genomic_DNA"/>
</dbReference>
<evidence type="ECO:0000313" key="3">
    <source>
        <dbReference type="Proteomes" id="UP000054279"/>
    </source>
</evidence>
<feature type="non-terminal residue" evidence="2">
    <location>
        <position position="70"/>
    </location>
</feature>
<keyword evidence="3" id="KW-1185">Reference proteome</keyword>
<organism evidence="2 3">
    <name type="scientific">Sphaerobolus stellatus (strain SS14)</name>
    <dbReference type="NCBI Taxonomy" id="990650"/>
    <lineage>
        <taxon>Eukaryota</taxon>
        <taxon>Fungi</taxon>
        <taxon>Dikarya</taxon>
        <taxon>Basidiomycota</taxon>
        <taxon>Agaricomycotina</taxon>
        <taxon>Agaricomycetes</taxon>
        <taxon>Phallomycetidae</taxon>
        <taxon>Geastrales</taxon>
        <taxon>Sphaerobolaceae</taxon>
        <taxon>Sphaerobolus</taxon>
    </lineage>
</organism>
<dbReference type="HOGENOM" id="CLU_2924200_0_0_1"/>
<accession>A0A0C9TI94</accession>
<reference evidence="2 3" key="1">
    <citation type="submission" date="2014-06" db="EMBL/GenBank/DDBJ databases">
        <title>Evolutionary Origins and Diversification of the Mycorrhizal Mutualists.</title>
        <authorList>
            <consortium name="DOE Joint Genome Institute"/>
            <consortium name="Mycorrhizal Genomics Consortium"/>
            <person name="Kohler A."/>
            <person name="Kuo A."/>
            <person name="Nagy L.G."/>
            <person name="Floudas D."/>
            <person name="Copeland A."/>
            <person name="Barry K.W."/>
            <person name="Cichocki N."/>
            <person name="Veneault-Fourrey C."/>
            <person name="LaButti K."/>
            <person name="Lindquist E.A."/>
            <person name="Lipzen A."/>
            <person name="Lundell T."/>
            <person name="Morin E."/>
            <person name="Murat C."/>
            <person name="Riley R."/>
            <person name="Ohm R."/>
            <person name="Sun H."/>
            <person name="Tunlid A."/>
            <person name="Henrissat B."/>
            <person name="Grigoriev I.V."/>
            <person name="Hibbett D.S."/>
            <person name="Martin F."/>
        </authorList>
    </citation>
    <scope>NUCLEOTIDE SEQUENCE [LARGE SCALE GENOMIC DNA]</scope>
    <source>
        <strain evidence="2 3">SS14</strain>
    </source>
</reference>
<feature type="chain" id="PRO_5002204238" evidence="1">
    <location>
        <begin position="26"/>
        <end position="70"/>
    </location>
</feature>
<proteinExistence type="predicted"/>
<evidence type="ECO:0000313" key="2">
    <source>
        <dbReference type="EMBL" id="KIJ29253.1"/>
    </source>
</evidence>
<dbReference type="AlphaFoldDB" id="A0A0C9TI94"/>